<reference evidence="1" key="2">
    <citation type="submission" date="2015-03" db="UniProtKB">
        <authorList>
            <consortium name="EnsemblPlants"/>
        </authorList>
    </citation>
    <scope>IDENTIFICATION</scope>
</reference>
<sequence length="108" mass="11740">MNKFITESNILQQAQQAHYNTRTDVADRCLCKGTEKPEIARGQARRPYPAAPELGPTECSVGAAAAAREWGGHRCSQVGGYRRRERCSLVRNAPSGLKSGEDFTTACG</sequence>
<dbReference type="EnsemblPlants" id="OBART04G02470.1">
    <property type="protein sequence ID" value="OBART04G02470.1"/>
    <property type="gene ID" value="OBART04G02470"/>
</dbReference>
<name>A0A0D3FSI7_9ORYZ</name>
<dbReference type="AlphaFoldDB" id="A0A0D3FSI7"/>
<proteinExistence type="predicted"/>
<dbReference type="Proteomes" id="UP000026960">
    <property type="component" value="Chromosome 4"/>
</dbReference>
<dbReference type="Gramene" id="OBART04G02470.1">
    <property type="protein sequence ID" value="OBART04G02470.1"/>
    <property type="gene ID" value="OBART04G02470"/>
</dbReference>
<dbReference type="PaxDb" id="65489-OBART04G02470.1"/>
<evidence type="ECO:0000313" key="2">
    <source>
        <dbReference type="Proteomes" id="UP000026960"/>
    </source>
</evidence>
<accession>A0A0D3FSI7</accession>
<dbReference type="HOGENOM" id="CLU_2201080_0_0_1"/>
<evidence type="ECO:0000313" key="1">
    <source>
        <dbReference type="EnsemblPlants" id="OBART04G02470.1"/>
    </source>
</evidence>
<organism evidence="1">
    <name type="scientific">Oryza barthii</name>
    <dbReference type="NCBI Taxonomy" id="65489"/>
    <lineage>
        <taxon>Eukaryota</taxon>
        <taxon>Viridiplantae</taxon>
        <taxon>Streptophyta</taxon>
        <taxon>Embryophyta</taxon>
        <taxon>Tracheophyta</taxon>
        <taxon>Spermatophyta</taxon>
        <taxon>Magnoliopsida</taxon>
        <taxon>Liliopsida</taxon>
        <taxon>Poales</taxon>
        <taxon>Poaceae</taxon>
        <taxon>BOP clade</taxon>
        <taxon>Oryzoideae</taxon>
        <taxon>Oryzeae</taxon>
        <taxon>Oryzinae</taxon>
        <taxon>Oryza</taxon>
    </lineage>
</organism>
<keyword evidence="2" id="KW-1185">Reference proteome</keyword>
<reference evidence="1" key="1">
    <citation type="journal article" date="2009" name="Rice">
        <title>De Novo Next Generation Sequencing of Plant Genomes.</title>
        <authorList>
            <person name="Rounsley S."/>
            <person name="Marri P.R."/>
            <person name="Yu Y."/>
            <person name="He R."/>
            <person name="Sisneros N."/>
            <person name="Goicoechea J.L."/>
            <person name="Lee S.J."/>
            <person name="Angelova A."/>
            <person name="Kudrna D."/>
            <person name="Luo M."/>
            <person name="Affourtit J."/>
            <person name="Desany B."/>
            <person name="Knight J."/>
            <person name="Niazi F."/>
            <person name="Egholm M."/>
            <person name="Wing R.A."/>
        </authorList>
    </citation>
    <scope>NUCLEOTIDE SEQUENCE [LARGE SCALE GENOMIC DNA]</scope>
    <source>
        <strain evidence="1">cv. IRGC 105608</strain>
    </source>
</reference>
<protein>
    <submittedName>
        <fullName evidence="1">Uncharacterized protein</fullName>
    </submittedName>
</protein>